<proteinExistence type="predicted"/>
<accession>A4TWG4</accession>
<sequence>MSGALGRTETAIQRLGSAIDRLEAAAARVGAGDLLLAGELRDAREQHAALEDTTRVVSQRLDGAITRLRHLLEA</sequence>
<organism evidence="1">
    <name type="scientific">Magnetospirillum gryphiswaldense</name>
    <dbReference type="NCBI Taxonomy" id="55518"/>
    <lineage>
        <taxon>Bacteria</taxon>
        <taxon>Pseudomonadati</taxon>
        <taxon>Pseudomonadota</taxon>
        <taxon>Alphaproteobacteria</taxon>
        <taxon>Rhodospirillales</taxon>
        <taxon>Rhodospirillaceae</taxon>
        <taxon>Magnetospirillum</taxon>
    </lineage>
</organism>
<name>A4TWG4_9PROT</name>
<evidence type="ECO:0000313" key="1">
    <source>
        <dbReference type="EMBL" id="CAM74971.1"/>
    </source>
</evidence>
<dbReference type="RefSeq" id="WP_024079016.1">
    <property type="nucleotide sequence ID" value="NZ_CP027527.1"/>
</dbReference>
<dbReference type="AlphaFoldDB" id="A4TWG4"/>
<keyword evidence="1" id="KW-0808">Transferase</keyword>
<gene>
    <name evidence="1" type="ORF">MGR_3758</name>
</gene>
<dbReference type="GO" id="GO:0016301">
    <property type="term" value="F:kinase activity"/>
    <property type="evidence" value="ECO:0007669"/>
    <property type="project" value="UniProtKB-KW"/>
</dbReference>
<keyword evidence="1" id="KW-0418">Kinase</keyword>
<protein>
    <submittedName>
        <fullName evidence="1">Signal transduction histidine kinase</fullName>
    </submittedName>
</protein>
<reference evidence="1" key="1">
    <citation type="journal article" date="2007" name="J. Bacteriol.">
        <title>Comparative genome analysis of four magnetotactic bacteria reveals a complex set of group-specific genes implicated in magnetosome biomineralization and function.</title>
        <authorList>
            <person name="Richter M."/>
            <person name="Kube M."/>
            <person name="Bazylinski D.A."/>
            <person name="Lombardot T."/>
            <person name="Gloeckner F.O."/>
            <person name="Reinhardt R."/>
            <person name="Schueler D."/>
        </authorList>
    </citation>
    <scope>NUCLEOTIDE SEQUENCE</scope>
    <source>
        <strain evidence="1">MSR-1</strain>
    </source>
</reference>
<dbReference type="EMBL" id="CU459003">
    <property type="protein sequence ID" value="CAM74971.1"/>
    <property type="molecule type" value="Genomic_DNA"/>
</dbReference>